<dbReference type="HOGENOM" id="CLU_806618_0_0_1"/>
<sequence>MPALPTELLEHVFMRLRDAGTIVNAMCANSKFRDIGERVLYRELTLNMRIMDTVATRRRDVRCFVSLSTSQSTPRALRHLTINGHAADDFRTILTTLLSRANNLLSLSLNLTFHESSQSVNSDTAIPSLLCTSRHFLPRLTALDASDPQLVRALALGRSLSSVRIRSNLSYSDVEALAITGLCNPAGVAELQLQCAVDGLDACVAFLTFIAQHFHDLCVLSTHFVLPSGYIPTWEEFEDTTRRFFPLLHSLRHLHVYNFTTTPDPVMARTPDSNYDTRTHELALQVMDAVPGLRRVELRWHGWQQRGSGWIPVPQTKLMRRKWYYADQRQEHASE</sequence>
<protein>
    <recommendedName>
        <fullName evidence="3">F-box domain-containing protein</fullName>
    </recommendedName>
</protein>
<evidence type="ECO:0008006" key="3">
    <source>
        <dbReference type="Google" id="ProtNLM"/>
    </source>
</evidence>
<name>M2RF03_CERS8</name>
<organism evidence="1 2">
    <name type="scientific">Ceriporiopsis subvermispora (strain B)</name>
    <name type="common">White-rot fungus</name>
    <name type="synonym">Gelatoporia subvermispora</name>
    <dbReference type="NCBI Taxonomy" id="914234"/>
    <lineage>
        <taxon>Eukaryota</taxon>
        <taxon>Fungi</taxon>
        <taxon>Dikarya</taxon>
        <taxon>Basidiomycota</taxon>
        <taxon>Agaricomycotina</taxon>
        <taxon>Agaricomycetes</taxon>
        <taxon>Polyporales</taxon>
        <taxon>Gelatoporiaceae</taxon>
        <taxon>Gelatoporia</taxon>
    </lineage>
</organism>
<keyword evidence="2" id="KW-1185">Reference proteome</keyword>
<evidence type="ECO:0000313" key="1">
    <source>
        <dbReference type="EMBL" id="EMD37391.1"/>
    </source>
</evidence>
<dbReference type="EMBL" id="KB445796">
    <property type="protein sequence ID" value="EMD37391.1"/>
    <property type="molecule type" value="Genomic_DNA"/>
</dbReference>
<dbReference type="OrthoDB" id="2745598at2759"/>
<proteinExistence type="predicted"/>
<reference evidence="1 2" key="1">
    <citation type="journal article" date="2012" name="Proc. Natl. Acad. Sci. U.S.A.">
        <title>Comparative genomics of Ceriporiopsis subvermispora and Phanerochaete chrysosporium provide insight into selective ligninolysis.</title>
        <authorList>
            <person name="Fernandez-Fueyo E."/>
            <person name="Ruiz-Duenas F.J."/>
            <person name="Ferreira P."/>
            <person name="Floudas D."/>
            <person name="Hibbett D.S."/>
            <person name="Canessa P."/>
            <person name="Larrondo L.F."/>
            <person name="James T.Y."/>
            <person name="Seelenfreund D."/>
            <person name="Lobos S."/>
            <person name="Polanco R."/>
            <person name="Tello M."/>
            <person name="Honda Y."/>
            <person name="Watanabe T."/>
            <person name="Watanabe T."/>
            <person name="Ryu J.S."/>
            <person name="Kubicek C.P."/>
            <person name="Schmoll M."/>
            <person name="Gaskell J."/>
            <person name="Hammel K.E."/>
            <person name="St John F.J."/>
            <person name="Vanden Wymelenberg A."/>
            <person name="Sabat G."/>
            <person name="Splinter BonDurant S."/>
            <person name="Syed K."/>
            <person name="Yadav J.S."/>
            <person name="Doddapaneni H."/>
            <person name="Subramanian V."/>
            <person name="Lavin J.L."/>
            <person name="Oguiza J.A."/>
            <person name="Perez G."/>
            <person name="Pisabarro A.G."/>
            <person name="Ramirez L."/>
            <person name="Santoyo F."/>
            <person name="Master E."/>
            <person name="Coutinho P.M."/>
            <person name="Henrissat B."/>
            <person name="Lombard V."/>
            <person name="Magnuson J.K."/>
            <person name="Kuees U."/>
            <person name="Hori C."/>
            <person name="Igarashi K."/>
            <person name="Samejima M."/>
            <person name="Held B.W."/>
            <person name="Barry K.W."/>
            <person name="LaButti K.M."/>
            <person name="Lapidus A."/>
            <person name="Lindquist E.A."/>
            <person name="Lucas S.M."/>
            <person name="Riley R."/>
            <person name="Salamov A.A."/>
            <person name="Hoffmeister D."/>
            <person name="Schwenk D."/>
            <person name="Hadar Y."/>
            <person name="Yarden O."/>
            <person name="de Vries R.P."/>
            <person name="Wiebenga A."/>
            <person name="Stenlid J."/>
            <person name="Eastwood D."/>
            <person name="Grigoriev I.V."/>
            <person name="Berka R.M."/>
            <person name="Blanchette R.A."/>
            <person name="Kersten P."/>
            <person name="Martinez A.T."/>
            <person name="Vicuna R."/>
            <person name="Cullen D."/>
        </authorList>
    </citation>
    <scope>NUCLEOTIDE SEQUENCE [LARGE SCALE GENOMIC DNA]</scope>
    <source>
        <strain evidence="1 2">B</strain>
    </source>
</reference>
<accession>M2RF03</accession>
<gene>
    <name evidence="1" type="ORF">CERSUDRAFT_114063</name>
</gene>
<evidence type="ECO:0000313" key="2">
    <source>
        <dbReference type="Proteomes" id="UP000016930"/>
    </source>
</evidence>
<dbReference type="AlphaFoldDB" id="M2RF03"/>
<dbReference type="Proteomes" id="UP000016930">
    <property type="component" value="Unassembled WGS sequence"/>
</dbReference>